<evidence type="ECO:0000313" key="4">
    <source>
        <dbReference type="Proteomes" id="UP001549257"/>
    </source>
</evidence>
<protein>
    <recommendedName>
        <fullName evidence="5">Ig-like domain-containing protein</fullName>
    </recommendedName>
</protein>
<evidence type="ECO:0000256" key="1">
    <source>
        <dbReference type="SAM" id="MobiDB-lite"/>
    </source>
</evidence>
<evidence type="ECO:0008006" key="5">
    <source>
        <dbReference type="Google" id="ProtNLM"/>
    </source>
</evidence>
<feature type="compositionally biased region" description="Low complexity" evidence="1">
    <location>
        <begin position="75"/>
        <end position="102"/>
    </location>
</feature>
<feature type="region of interest" description="Disordered" evidence="1">
    <location>
        <begin position="144"/>
        <end position="181"/>
    </location>
</feature>
<dbReference type="RefSeq" id="WP_354023915.1">
    <property type="nucleotide sequence ID" value="NZ_JBEPSJ010000001.1"/>
</dbReference>
<feature type="compositionally biased region" description="Basic and acidic residues" evidence="1">
    <location>
        <begin position="1"/>
        <end position="16"/>
    </location>
</feature>
<comment type="caution">
    <text evidence="3">The sequence shown here is derived from an EMBL/GenBank/DDBJ whole genome shotgun (WGS) entry which is preliminary data.</text>
</comment>
<keyword evidence="4" id="KW-1185">Reference proteome</keyword>
<feature type="compositionally biased region" description="Low complexity" evidence="1">
    <location>
        <begin position="169"/>
        <end position="181"/>
    </location>
</feature>
<sequence length="273" mass="28742">MSDETPTEKFDPKKDGATPQGEPPTTPIEPNEPSPETAASPPESPTEYAPTRRMPAQDLPSNRQDPAHWPPVDSTPTVRTTPPATTPPGRATTYTATSTSATNPDEPKKKHTLMWWLIGIGAALLIALIVLLITLFGGADEPAVAPTPTESSAAPEPEPTPSEEPEPEPTQTVAPPVTSPTFATFTAPANAACEEGEDEAPLTFSWSSSDATTAYIGVGTQNAALNPTFSDLPPTATFDELSYDCSVPSEVYTVTLEDSEGRLASNTVTVTAR</sequence>
<feature type="compositionally biased region" description="Low complexity" evidence="1">
    <location>
        <begin position="144"/>
        <end position="155"/>
    </location>
</feature>
<keyword evidence="2" id="KW-0472">Membrane</keyword>
<feature type="compositionally biased region" description="Pro residues" evidence="1">
    <location>
        <begin position="21"/>
        <end position="33"/>
    </location>
</feature>
<name>A0ABV2QL25_9MICO</name>
<dbReference type="PRINTS" id="PR01217">
    <property type="entry name" value="PRICHEXTENSN"/>
</dbReference>
<gene>
    <name evidence="3" type="ORF">ABIE21_001241</name>
</gene>
<organism evidence="3 4">
    <name type="scientific">Conyzicola nivalis</name>
    <dbReference type="NCBI Taxonomy" id="1477021"/>
    <lineage>
        <taxon>Bacteria</taxon>
        <taxon>Bacillati</taxon>
        <taxon>Actinomycetota</taxon>
        <taxon>Actinomycetes</taxon>
        <taxon>Micrococcales</taxon>
        <taxon>Microbacteriaceae</taxon>
        <taxon>Conyzicola</taxon>
    </lineage>
</organism>
<feature type="transmembrane region" description="Helical" evidence="2">
    <location>
        <begin position="113"/>
        <end position="136"/>
    </location>
</feature>
<dbReference type="EMBL" id="JBEPSJ010000001">
    <property type="protein sequence ID" value="MET4581751.1"/>
    <property type="molecule type" value="Genomic_DNA"/>
</dbReference>
<accession>A0ABV2QL25</accession>
<dbReference type="Proteomes" id="UP001549257">
    <property type="component" value="Unassembled WGS sequence"/>
</dbReference>
<evidence type="ECO:0000256" key="2">
    <source>
        <dbReference type="SAM" id="Phobius"/>
    </source>
</evidence>
<proteinExistence type="predicted"/>
<evidence type="ECO:0000313" key="3">
    <source>
        <dbReference type="EMBL" id="MET4581751.1"/>
    </source>
</evidence>
<reference evidence="3 4" key="1">
    <citation type="submission" date="2024-06" db="EMBL/GenBank/DDBJ databases">
        <title>Sorghum-associated microbial communities from plants grown in Nebraska, USA.</title>
        <authorList>
            <person name="Schachtman D."/>
        </authorList>
    </citation>
    <scope>NUCLEOTIDE SEQUENCE [LARGE SCALE GENOMIC DNA]</scope>
    <source>
        <strain evidence="3 4">2857</strain>
    </source>
</reference>
<keyword evidence="2" id="KW-1133">Transmembrane helix</keyword>
<keyword evidence="2" id="KW-0812">Transmembrane</keyword>
<feature type="region of interest" description="Disordered" evidence="1">
    <location>
        <begin position="1"/>
        <end position="107"/>
    </location>
</feature>
<feature type="compositionally biased region" description="Low complexity" evidence="1">
    <location>
        <begin position="34"/>
        <end position="47"/>
    </location>
</feature>